<evidence type="ECO:0000313" key="8">
    <source>
        <dbReference type="EMBL" id="QOI15270.1"/>
    </source>
</evidence>
<dbReference type="EMBL" id="MW049320">
    <property type="protein sequence ID" value="QOI15530.1"/>
    <property type="molecule type" value="Genomic_DNA"/>
</dbReference>
<dbReference type="EMBL" id="MW049322">
    <property type="protein sequence ID" value="QOI15704.1"/>
    <property type="molecule type" value="Genomic_DNA"/>
</dbReference>
<keyword evidence="2" id="KW-0946">Virion</keyword>
<evidence type="ECO:0000259" key="4">
    <source>
        <dbReference type="Pfam" id="PF25736"/>
    </source>
</evidence>
<accession>A0A8E4LFW3</accession>
<dbReference type="EMBL" id="MW049318">
    <property type="protein sequence ID" value="QOI15358.1"/>
    <property type="molecule type" value="Genomic_DNA"/>
</dbReference>
<dbReference type="EMBL" id="MW049313">
    <property type="protein sequence ID" value="QOI14929.1"/>
    <property type="molecule type" value="Genomic_DNA"/>
</dbReference>
<evidence type="ECO:0000313" key="12">
    <source>
        <dbReference type="EMBL" id="QOI15618.1"/>
    </source>
</evidence>
<dbReference type="EMBL" id="MW049317">
    <property type="protein sequence ID" value="QOI15270.1"/>
    <property type="molecule type" value="Genomic_DNA"/>
</dbReference>
<sequence length="205" mass="24077">MHFLVVYILIHFHAYRAMAALPLFSTLPKITSCCDGYVVLNSSTSTFSFISTCLDGEILFQNEGQKFCRPLTDNRTIVYTMQDQVQKPLSVTWMDFNLVISDYGRDVINNLTKSAMLARKNGPRYLQMETFISDLFRHECHQDNYYVLDKKLQMFYPTTHSNELLFYPSEATLPSPWKEPPFSSPWPEPTFPSRWYWLLLNYTNY</sequence>
<dbReference type="EMBL" id="MW049319">
    <property type="protein sequence ID" value="QOI15442.1"/>
    <property type="molecule type" value="Genomic_DNA"/>
</dbReference>
<evidence type="ECO:0000313" key="13">
    <source>
        <dbReference type="EMBL" id="QOI15704.1"/>
    </source>
</evidence>
<dbReference type="InterPro" id="IPR057862">
    <property type="entry name" value="Q2/Q1/105"/>
</dbReference>
<comment type="subcellular location">
    <subcellularLocation>
        <location evidence="1">Virion</location>
    </subcellularLocation>
</comment>
<dbReference type="EMBL" id="MW049315">
    <property type="protein sequence ID" value="QOI15097.1"/>
    <property type="molecule type" value="Genomic_DNA"/>
</dbReference>
<proteinExistence type="predicted"/>
<evidence type="ECO:0000313" key="9">
    <source>
        <dbReference type="EMBL" id="QOI15358.1"/>
    </source>
</evidence>
<reference evidence="13" key="1">
    <citation type="submission" date="2020-09" db="EMBL/GenBank/DDBJ databases">
        <title>Exploring the relationship between human herpesvirus 6 telomeric integration and excision and transmission in populations.</title>
        <authorList>
            <person name="Wood M.L."/>
            <person name="Veal C.D."/>
            <person name="Neumann R."/>
            <person name="Nichols J."/>
            <person name="Suarez N.M."/>
            <person name="Parker A."/>
            <person name="Batini C."/>
            <person name="Codd V."/>
            <person name="Flamand L."/>
            <person name="Davison A.J."/>
            <person name="Royle N.J."/>
        </authorList>
    </citation>
    <scope>NUCLEOTIDE SEQUENCE</scope>
    <source>
        <strain evidence="5">HHV6A_103091</strain>
        <strain evidence="6">HHV6A_303035</strain>
        <strain evidence="7">HHV6A_303046</strain>
        <strain evidence="8">HHV6A_506035</strain>
        <strain evidence="9">HHV6A_HGDP00628</strain>
        <strain evidence="10">HHV6A_LF1A</strain>
        <strain evidence="11">HHV6A_LF2A</strain>
        <strain evidence="12">HHV6A_LF3A</strain>
        <strain evidence="13">HHV6A_LF5A</strain>
    </source>
</reference>
<protein>
    <submittedName>
        <fullName evidence="13">Envelope glycoprotein Q2</fullName>
    </submittedName>
</protein>
<feature type="domain" description="Glycoprotein Q2/Q1/105" evidence="4">
    <location>
        <begin position="27"/>
        <end position="177"/>
    </location>
</feature>
<name>A0A8E4LFW3_9BETA</name>
<dbReference type="EMBL" id="MW049321">
    <property type="protein sequence ID" value="QOI15618.1"/>
    <property type="molecule type" value="Genomic_DNA"/>
</dbReference>
<dbReference type="EMBL" id="MW049316">
    <property type="protein sequence ID" value="QOI15182.1"/>
    <property type="molecule type" value="Genomic_DNA"/>
</dbReference>
<evidence type="ECO:0000313" key="11">
    <source>
        <dbReference type="EMBL" id="QOI15530.1"/>
    </source>
</evidence>
<evidence type="ECO:0000256" key="2">
    <source>
        <dbReference type="ARBA" id="ARBA00022844"/>
    </source>
</evidence>
<keyword evidence="3" id="KW-0325">Glycoprotein</keyword>
<dbReference type="GO" id="GO:0019031">
    <property type="term" value="C:viral envelope"/>
    <property type="evidence" value="ECO:0007669"/>
    <property type="project" value="UniProtKB-KW"/>
</dbReference>
<evidence type="ECO:0000313" key="10">
    <source>
        <dbReference type="EMBL" id="QOI15442.1"/>
    </source>
</evidence>
<organism evidence="13">
    <name type="scientific">Human betaherpesvirus 6A</name>
    <dbReference type="NCBI Taxonomy" id="32603"/>
    <lineage>
        <taxon>Viruses</taxon>
        <taxon>Duplodnaviria</taxon>
        <taxon>Heunggongvirae</taxon>
        <taxon>Peploviricota</taxon>
        <taxon>Herviviricetes</taxon>
        <taxon>Herpesvirales</taxon>
        <taxon>Orthoherpesviridae</taxon>
        <taxon>Betaherpesvirinae</taxon>
        <taxon>Roseolovirus</taxon>
        <taxon>Roseolovirus humanbeta6a</taxon>
    </lineage>
</organism>
<gene>
    <name evidence="13" type="primary">U100A</name>
</gene>
<dbReference type="Pfam" id="PF25736">
    <property type="entry name" value="Herpes_gQ2"/>
    <property type="match status" value="1"/>
</dbReference>
<evidence type="ECO:0000256" key="3">
    <source>
        <dbReference type="ARBA" id="ARBA00023180"/>
    </source>
</evidence>
<evidence type="ECO:0000313" key="5">
    <source>
        <dbReference type="EMBL" id="QOI14929.1"/>
    </source>
</evidence>
<evidence type="ECO:0000256" key="1">
    <source>
        <dbReference type="ARBA" id="ARBA00004328"/>
    </source>
</evidence>
<evidence type="ECO:0000313" key="6">
    <source>
        <dbReference type="EMBL" id="QOI15097.1"/>
    </source>
</evidence>
<keyword evidence="13" id="KW-0261">Viral envelope protein</keyword>
<evidence type="ECO:0000313" key="7">
    <source>
        <dbReference type="EMBL" id="QOI15182.1"/>
    </source>
</evidence>